<dbReference type="GO" id="GO:0000166">
    <property type="term" value="F:nucleotide binding"/>
    <property type="evidence" value="ECO:0007669"/>
    <property type="project" value="InterPro"/>
</dbReference>
<dbReference type="eggNOG" id="COG0673">
    <property type="taxonomic scope" value="Bacteria"/>
</dbReference>
<dbReference type="PANTHER" id="PTHR22604">
    <property type="entry name" value="OXIDOREDUCTASES"/>
    <property type="match status" value="1"/>
</dbReference>
<dbReference type="Gene3D" id="3.30.360.10">
    <property type="entry name" value="Dihydrodipicolinate Reductase, domain 2"/>
    <property type="match status" value="1"/>
</dbReference>
<dbReference type="Pfam" id="PF01408">
    <property type="entry name" value="GFO_IDH_MocA"/>
    <property type="match status" value="1"/>
</dbReference>
<gene>
    <name evidence="5" type="ORF">OKIT_0080</name>
</gene>
<feature type="domain" description="Gfo/Idh/MocA-like oxidoreductase N-terminal" evidence="3">
    <location>
        <begin position="6"/>
        <end position="120"/>
    </location>
</feature>
<dbReference type="InterPro" id="IPR050984">
    <property type="entry name" value="Gfo/Idh/MocA_domain"/>
</dbReference>
<name>G9WEN6_9LACO</name>
<dbReference type="PANTHER" id="PTHR22604:SF105">
    <property type="entry name" value="TRANS-1,2-DIHYDROBENZENE-1,2-DIOL DEHYDROGENASE"/>
    <property type="match status" value="1"/>
</dbReference>
<dbReference type="EMBL" id="AFVZ01000001">
    <property type="protein sequence ID" value="EHN58209.1"/>
    <property type="molecule type" value="Genomic_DNA"/>
</dbReference>
<evidence type="ECO:0000256" key="1">
    <source>
        <dbReference type="ARBA" id="ARBA00010928"/>
    </source>
</evidence>
<dbReference type="RefSeq" id="WP_007744322.1">
    <property type="nucleotide sequence ID" value="NZ_CM001398.1"/>
</dbReference>
<protein>
    <submittedName>
        <fullName evidence="5">Uncharacterized protein</fullName>
    </submittedName>
</protein>
<accession>G9WEN6</accession>
<evidence type="ECO:0000313" key="5">
    <source>
        <dbReference type="EMBL" id="EHN58209.1"/>
    </source>
</evidence>
<organism evidence="5 6">
    <name type="scientific">Oenococcus kitaharae DSM 17330</name>
    <dbReference type="NCBI Taxonomy" id="1045004"/>
    <lineage>
        <taxon>Bacteria</taxon>
        <taxon>Bacillati</taxon>
        <taxon>Bacillota</taxon>
        <taxon>Bacilli</taxon>
        <taxon>Lactobacillales</taxon>
        <taxon>Lactobacillaceae</taxon>
        <taxon>Oenococcus</taxon>
    </lineage>
</organism>
<proteinExistence type="inferred from homology"/>
<dbReference type="Pfam" id="PF22725">
    <property type="entry name" value="GFO_IDH_MocA_C3"/>
    <property type="match status" value="1"/>
</dbReference>
<feature type="domain" description="GFO/IDH/MocA-like oxidoreductase" evidence="4">
    <location>
        <begin position="131"/>
        <end position="235"/>
    </location>
</feature>
<dbReference type="SUPFAM" id="SSF51735">
    <property type="entry name" value="NAD(P)-binding Rossmann-fold domains"/>
    <property type="match status" value="1"/>
</dbReference>
<dbReference type="AlphaFoldDB" id="G9WEN6"/>
<dbReference type="InterPro" id="IPR055170">
    <property type="entry name" value="GFO_IDH_MocA-like_dom"/>
</dbReference>
<dbReference type="PATRIC" id="fig|1045004.4.peg.81"/>
<evidence type="ECO:0000259" key="4">
    <source>
        <dbReference type="Pfam" id="PF22725"/>
    </source>
</evidence>
<comment type="caution">
    <text evidence="5">The sequence shown here is derived from an EMBL/GenBank/DDBJ whole genome shotgun (WGS) entry which is preliminary data.</text>
</comment>
<dbReference type="Proteomes" id="UP000004959">
    <property type="component" value="Chromosome"/>
</dbReference>
<dbReference type="InterPro" id="IPR036291">
    <property type="entry name" value="NAD(P)-bd_dom_sf"/>
</dbReference>
<dbReference type="SUPFAM" id="SSF55347">
    <property type="entry name" value="Glyceraldehyde-3-phosphate dehydrogenase-like, C-terminal domain"/>
    <property type="match status" value="1"/>
</dbReference>
<evidence type="ECO:0000259" key="3">
    <source>
        <dbReference type="Pfam" id="PF01408"/>
    </source>
</evidence>
<dbReference type="STRING" id="336988.NT96_03610"/>
<dbReference type="GO" id="GO:0016491">
    <property type="term" value="F:oxidoreductase activity"/>
    <property type="evidence" value="ECO:0007669"/>
    <property type="project" value="UniProtKB-KW"/>
</dbReference>
<dbReference type="HOGENOM" id="CLU_023194_7_2_9"/>
<keyword evidence="2" id="KW-0560">Oxidoreductase</keyword>
<dbReference type="OrthoDB" id="9815825at2"/>
<sequence length="324" mass="35799">MPQTYHWAIVGLGHIAEEFAKAFQSDKGQLYAVCSRSIEKAEAFAAAHKIPKAYGSLDDLLADPVVDIVYVATPHNFHIQTILPALKAGKHVLSEKAITMTSSELASAVELADQQQLVLAEAMTVYHMPLYAKLHQFAKDRQLGGLKMIQVSFGSYKEADPTNRFFNPQLAGGALLDIGVYALAFAAEFLQGRPQVTGTSMHRFTSGVDESSTISLRTDQDELANVSLTFRAKMPKMGIAAYEHGYITIMDFPRADQAVFTATDGSTEIIKAGDSKSAMAYEVHDFQEMVAGQESNNSLKKTQAVMRLMTEVRNQWDFRYPFEK</sequence>
<evidence type="ECO:0000256" key="2">
    <source>
        <dbReference type="ARBA" id="ARBA00023002"/>
    </source>
</evidence>
<comment type="similarity">
    <text evidence="1">Belongs to the Gfo/Idh/MocA family.</text>
</comment>
<keyword evidence="6" id="KW-1185">Reference proteome</keyword>
<dbReference type="Gene3D" id="3.40.50.720">
    <property type="entry name" value="NAD(P)-binding Rossmann-like Domain"/>
    <property type="match status" value="1"/>
</dbReference>
<evidence type="ECO:0000313" key="6">
    <source>
        <dbReference type="Proteomes" id="UP000004959"/>
    </source>
</evidence>
<reference evidence="5 6" key="1">
    <citation type="journal article" date="2012" name="PLoS ONE">
        <title>Functional divergence in the genus oenococcus as predicted by genome sequencing of the newly-described species, Oenococcus kitaharae.</title>
        <authorList>
            <person name="Borneman A.R."/>
            <person name="McCarthy J.M."/>
            <person name="Chambers P.J."/>
            <person name="Bartowsky E.J."/>
        </authorList>
    </citation>
    <scope>NUCLEOTIDE SEQUENCE [LARGE SCALE GENOMIC DNA]</scope>
    <source>
        <strain evidence="6">DSM17330</strain>
    </source>
</reference>
<dbReference type="InterPro" id="IPR000683">
    <property type="entry name" value="Gfo/Idh/MocA-like_OxRdtase_N"/>
</dbReference>